<dbReference type="EMBL" id="JAFBRM010000001">
    <property type="protein sequence ID" value="MBM1712938.1"/>
    <property type="molecule type" value="Genomic_DNA"/>
</dbReference>
<proteinExistence type="predicted"/>
<keyword evidence="1" id="KW-0472">Membrane</keyword>
<comment type="caution">
    <text evidence="2">The sequence shown here is derived from an EMBL/GenBank/DDBJ whole genome shotgun (WGS) entry which is preliminary data.</text>
</comment>
<accession>A0AAE2VWQ0</accession>
<protein>
    <submittedName>
        <fullName evidence="2">Uncharacterized protein</fullName>
    </submittedName>
</protein>
<keyword evidence="1" id="KW-0812">Transmembrane</keyword>
<sequence length="88" mass="10015">MPNGPVFLERQTYRMRRLMDAVRLLPLLGAALWMVPLMWPLPEAEGGGIAMSSALQYLFGVWLMLVVMRLILWRKTRVQDAPASDTAE</sequence>
<evidence type="ECO:0000313" key="3">
    <source>
        <dbReference type="Proteomes" id="UP000732193"/>
    </source>
</evidence>
<dbReference type="AlphaFoldDB" id="A0AAE2VWQ0"/>
<keyword evidence="3" id="KW-1185">Reference proteome</keyword>
<evidence type="ECO:0000256" key="1">
    <source>
        <dbReference type="SAM" id="Phobius"/>
    </source>
</evidence>
<gene>
    <name evidence="2" type="ORF">JQV55_05130</name>
</gene>
<dbReference type="RefSeq" id="WP_064223380.1">
    <property type="nucleotide sequence ID" value="NZ_CANKZB010000001.1"/>
</dbReference>
<feature type="transmembrane region" description="Helical" evidence="1">
    <location>
        <begin position="54"/>
        <end position="72"/>
    </location>
</feature>
<dbReference type="Proteomes" id="UP000732193">
    <property type="component" value="Unassembled WGS sequence"/>
</dbReference>
<name>A0AAE2VWQ0_9RHOB</name>
<reference evidence="2 3" key="1">
    <citation type="submission" date="2021-01" db="EMBL/GenBank/DDBJ databases">
        <title>Diatom-associated Roseobacters Show Island Model of Population Structure.</title>
        <authorList>
            <person name="Qu L."/>
            <person name="Feng X."/>
            <person name="Chen Y."/>
            <person name="Li L."/>
            <person name="Wang X."/>
            <person name="Hu Z."/>
            <person name="Wang H."/>
            <person name="Luo H."/>
        </authorList>
    </citation>
    <scope>NUCLEOTIDE SEQUENCE [LARGE SCALE GENOMIC DNA]</scope>
    <source>
        <strain evidence="2 3">TR60-84</strain>
    </source>
</reference>
<organism evidence="2 3">
    <name type="scientific">Sulfitobacter geojensis</name>
    <dbReference type="NCBI Taxonomy" id="1342299"/>
    <lineage>
        <taxon>Bacteria</taxon>
        <taxon>Pseudomonadati</taxon>
        <taxon>Pseudomonadota</taxon>
        <taxon>Alphaproteobacteria</taxon>
        <taxon>Rhodobacterales</taxon>
        <taxon>Roseobacteraceae</taxon>
        <taxon>Sulfitobacter</taxon>
    </lineage>
</organism>
<keyword evidence="1" id="KW-1133">Transmembrane helix</keyword>
<evidence type="ECO:0000313" key="2">
    <source>
        <dbReference type="EMBL" id="MBM1712938.1"/>
    </source>
</evidence>
<feature type="transmembrane region" description="Helical" evidence="1">
    <location>
        <begin position="21"/>
        <end position="42"/>
    </location>
</feature>